<proteinExistence type="predicted"/>
<dbReference type="EMBL" id="CM056810">
    <property type="protein sequence ID" value="KAJ8645446.1"/>
    <property type="molecule type" value="Genomic_DNA"/>
</dbReference>
<reference evidence="1 2" key="1">
    <citation type="journal article" date="2022" name="Hortic Res">
        <title>A haplotype resolved chromosomal level avocado genome allows analysis of novel avocado genes.</title>
        <authorList>
            <person name="Nath O."/>
            <person name="Fletcher S.J."/>
            <person name="Hayward A."/>
            <person name="Shaw L.M."/>
            <person name="Masouleh A.K."/>
            <person name="Furtado A."/>
            <person name="Henry R.J."/>
            <person name="Mitter N."/>
        </authorList>
    </citation>
    <scope>NUCLEOTIDE SEQUENCE [LARGE SCALE GENOMIC DNA]</scope>
    <source>
        <strain evidence="2">cv. Hass</strain>
    </source>
</reference>
<name>A0ACC2MI48_PERAE</name>
<organism evidence="1 2">
    <name type="scientific">Persea americana</name>
    <name type="common">Avocado</name>
    <dbReference type="NCBI Taxonomy" id="3435"/>
    <lineage>
        <taxon>Eukaryota</taxon>
        <taxon>Viridiplantae</taxon>
        <taxon>Streptophyta</taxon>
        <taxon>Embryophyta</taxon>
        <taxon>Tracheophyta</taxon>
        <taxon>Spermatophyta</taxon>
        <taxon>Magnoliopsida</taxon>
        <taxon>Magnoliidae</taxon>
        <taxon>Laurales</taxon>
        <taxon>Lauraceae</taxon>
        <taxon>Persea</taxon>
    </lineage>
</organism>
<gene>
    <name evidence="1" type="ORF">MRB53_007194</name>
</gene>
<protein>
    <submittedName>
        <fullName evidence="1">Uncharacterized protein</fullName>
    </submittedName>
</protein>
<evidence type="ECO:0000313" key="2">
    <source>
        <dbReference type="Proteomes" id="UP001234297"/>
    </source>
</evidence>
<evidence type="ECO:0000313" key="1">
    <source>
        <dbReference type="EMBL" id="KAJ8645446.1"/>
    </source>
</evidence>
<sequence length="171" mass="19567">MWKQNKQNGFQEESKVNGKSKQVEFDVVPVESNDDYIDEEETSIDVIPVESEGNDSDEEEIQAQEPPQEQADSIAASRPKKNIRKSQRVTNMVAYALPMVEESVPTTFKEVKRHPENADMPTKRYQGKSKWAAMAFSFFESKVILESNEQKNPNHYLSLERHTSSAKEKNA</sequence>
<comment type="caution">
    <text evidence="1">The sequence shown here is derived from an EMBL/GenBank/DDBJ whole genome shotgun (WGS) entry which is preliminary data.</text>
</comment>
<keyword evidence="2" id="KW-1185">Reference proteome</keyword>
<accession>A0ACC2MI48</accession>
<dbReference type="Proteomes" id="UP001234297">
    <property type="component" value="Chromosome 2"/>
</dbReference>